<dbReference type="InterPro" id="IPR032710">
    <property type="entry name" value="NTF2-like_dom_sf"/>
</dbReference>
<organism evidence="2 4">
    <name type="scientific">Rhizobium tibeticum</name>
    <dbReference type="NCBI Taxonomy" id="501024"/>
    <lineage>
        <taxon>Bacteria</taxon>
        <taxon>Pseudomonadati</taxon>
        <taxon>Pseudomonadota</taxon>
        <taxon>Alphaproteobacteria</taxon>
        <taxon>Hyphomicrobiales</taxon>
        <taxon>Rhizobiaceae</taxon>
        <taxon>Rhizobium/Agrobacterium group</taxon>
        <taxon>Rhizobium</taxon>
    </lineage>
</organism>
<feature type="domain" description="DUF4440" evidence="1">
    <location>
        <begin position="8"/>
        <end position="113"/>
    </location>
</feature>
<dbReference type="Proteomes" id="UP000183063">
    <property type="component" value="Unassembled WGS sequence"/>
</dbReference>
<dbReference type="Gene3D" id="3.10.450.50">
    <property type="match status" value="1"/>
</dbReference>
<gene>
    <name evidence="2" type="ORF">RTCCBAU85039_5488</name>
    <name evidence="3" type="ORF">SAMN05216228_103127</name>
</gene>
<dbReference type="Pfam" id="PF14534">
    <property type="entry name" value="DUF4440"/>
    <property type="match status" value="1"/>
</dbReference>
<dbReference type="SUPFAM" id="SSF54427">
    <property type="entry name" value="NTF2-like"/>
    <property type="match status" value="1"/>
</dbReference>
<protein>
    <recommendedName>
        <fullName evidence="1">DUF4440 domain-containing protein</fullName>
    </recommendedName>
</protein>
<evidence type="ECO:0000313" key="5">
    <source>
        <dbReference type="Proteomes" id="UP000198939"/>
    </source>
</evidence>
<accession>A0A1H8TZQ9</accession>
<reference evidence="2" key="2">
    <citation type="submission" date="2016-10" db="EMBL/GenBank/DDBJ databases">
        <authorList>
            <person name="de Groot N.N."/>
        </authorList>
    </citation>
    <scope>NUCLEOTIDE SEQUENCE [LARGE SCALE GENOMIC DNA]</scope>
    <source>
        <strain evidence="2">CCBAU85039</strain>
    </source>
</reference>
<dbReference type="RefSeq" id="WP_072380276.1">
    <property type="nucleotide sequence ID" value="NZ_FNXB01000041.1"/>
</dbReference>
<sequence length="122" mass="13665">MSDLSEHLQSLEQRLFEPEVRNSRPALESLLSPDFREIGASGGLYLYEDIIVALLGEPPDGPTRTLTDFEMRLLSPDLALVTYRAARSTTSGPPIRSLRSSIWHHDACGQWRMVFHQGTLTA</sequence>
<evidence type="ECO:0000313" key="4">
    <source>
        <dbReference type="Proteomes" id="UP000183063"/>
    </source>
</evidence>
<name>A0A1H8TZQ9_9HYPH</name>
<dbReference type="EMBL" id="FNXB01000041">
    <property type="protein sequence ID" value="SEI16716.1"/>
    <property type="molecule type" value="Genomic_DNA"/>
</dbReference>
<keyword evidence="5" id="KW-1185">Reference proteome</keyword>
<proteinExistence type="predicted"/>
<evidence type="ECO:0000313" key="3">
    <source>
        <dbReference type="EMBL" id="SEO96411.1"/>
    </source>
</evidence>
<evidence type="ECO:0000313" key="2">
    <source>
        <dbReference type="EMBL" id="SEI16716.1"/>
    </source>
</evidence>
<dbReference type="AlphaFoldDB" id="A0A1H8TZQ9"/>
<dbReference type="EMBL" id="FOCV01000031">
    <property type="protein sequence ID" value="SEO96411.1"/>
    <property type="molecule type" value="Genomic_DNA"/>
</dbReference>
<dbReference type="Proteomes" id="UP000198939">
    <property type="component" value="Unassembled WGS sequence"/>
</dbReference>
<reference evidence="4" key="3">
    <citation type="submission" date="2016-10" db="EMBL/GenBank/DDBJ databases">
        <authorList>
            <person name="Wibberg D."/>
        </authorList>
    </citation>
    <scope>NUCLEOTIDE SEQUENCE [LARGE SCALE GENOMIC DNA]</scope>
</reference>
<dbReference type="OrthoDB" id="7845843at2"/>
<dbReference type="STRING" id="501024.RTCCBAU85039_5488"/>
<evidence type="ECO:0000259" key="1">
    <source>
        <dbReference type="Pfam" id="PF14534"/>
    </source>
</evidence>
<reference evidence="3 5" key="1">
    <citation type="submission" date="2016-10" db="EMBL/GenBank/DDBJ databases">
        <authorList>
            <person name="Varghese N."/>
            <person name="Submissions S."/>
        </authorList>
    </citation>
    <scope>NUCLEOTIDE SEQUENCE [LARGE SCALE GENOMIC DNA]</scope>
    <source>
        <strain evidence="3 5">CGMCC 1.7071</strain>
    </source>
</reference>
<dbReference type="InterPro" id="IPR027843">
    <property type="entry name" value="DUF4440"/>
</dbReference>